<proteinExistence type="predicted"/>
<sequence length="166" mass="18042">MSSPAESSSSVDHISHPLTKVTKVFKGHTDLVTSVAYFPDGRHIASGSWDKTIRIWNVKSAQQEGEALEHNSRVKSIAIAPGGGKIAARVACRLIVWDVVKRKRVQEVKMGGDSEQDAHALIVAFSPDSRRIATASSMSALIELWDAGTGSLVRELQQHPCTMIQL</sequence>
<accession>A0ACB8B1J0</accession>
<dbReference type="EMBL" id="MU266766">
    <property type="protein sequence ID" value="KAH7918572.1"/>
    <property type="molecule type" value="Genomic_DNA"/>
</dbReference>
<name>A0ACB8B1J0_9AGAM</name>
<protein>
    <submittedName>
        <fullName evidence="1">WD40 repeat-like protein</fullName>
    </submittedName>
</protein>
<evidence type="ECO:0000313" key="2">
    <source>
        <dbReference type="Proteomes" id="UP000790709"/>
    </source>
</evidence>
<comment type="caution">
    <text evidence="1">The sequence shown here is derived from an EMBL/GenBank/DDBJ whole genome shotgun (WGS) entry which is preliminary data.</text>
</comment>
<reference evidence="1" key="1">
    <citation type="journal article" date="2021" name="New Phytol.">
        <title>Evolutionary innovations through gain and loss of genes in the ectomycorrhizal Boletales.</title>
        <authorList>
            <person name="Wu G."/>
            <person name="Miyauchi S."/>
            <person name="Morin E."/>
            <person name="Kuo A."/>
            <person name="Drula E."/>
            <person name="Varga T."/>
            <person name="Kohler A."/>
            <person name="Feng B."/>
            <person name="Cao Y."/>
            <person name="Lipzen A."/>
            <person name="Daum C."/>
            <person name="Hundley H."/>
            <person name="Pangilinan J."/>
            <person name="Johnson J."/>
            <person name="Barry K."/>
            <person name="LaButti K."/>
            <person name="Ng V."/>
            <person name="Ahrendt S."/>
            <person name="Min B."/>
            <person name="Choi I.G."/>
            <person name="Park H."/>
            <person name="Plett J.M."/>
            <person name="Magnuson J."/>
            <person name="Spatafora J.W."/>
            <person name="Nagy L.G."/>
            <person name="Henrissat B."/>
            <person name="Grigoriev I.V."/>
            <person name="Yang Z.L."/>
            <person name="Xu J."/>
            <person name="Martin F.M."/>
        </authorList>
    </citation>
    <scope>NUCLEOTIDE SEQUENCE</scope>
    <source>
        <strain evidence="1">KUC20120723A-06</strain>
    </source>
</reference>
<keyword evidence="2" id="KW-1185">Reference proteome</keyword>
<organism evidence="1 2">
    <name type="scientific">Leucogyrophana mollusca</name>
    <dbReference type="NCBI Taxonomy" id="85980"/>
    <lineage>
        <taxon>Eukaryota</taxon>
        <taxon>Fungi</taxon>
        <taxon>Dikarya</taxon>
        <taxon>Basidiomycota</taxon>
        <taxon>Agaricomycotina</taxon>
        <taxon>Agaricomycetes</taxon>
        <taxon>Agaricomycetidae</taxon>
        <taxon>Boletales</taxon>
        <taxon>Boletales incertae sedis</taxon>
        <taxon>Leucogyrophana</taxon>
    </lineage>
</organism>
<gene>
    <name evidence="1" type="ORF">BV22DRAFT_1199923</name>
</gene>
<evidence type="ECO:0000313" key="1">
    <source>
        <dbReference type="EMBL" id="KAH7918572.1"/>
    </source>
</evidence>
<dbReference type="Proteomes" id="UP000790709">
    <property type="component" value="Unassembled WGS sequence"/>
</dbReference>